<dbReference type="EMBL" id="CAJOBI010318458">
    <property type="protein sequence ID" value="CAF5181061.1"/>
    <property type="molecule type" value="Genomic_DNA"/>
</dbReference>
<protein>
    <submittedName>
        <fullName evidence="1">Uncharacterized protein</fullName>
    </submittedName>
</protein>
<gene>
    <name evidence="1" type="ORF">MBJ925_LOCUS28380</name>
    <name evidence="2" type="ORF">SMN809_LOCUS68962</name>
</gene>
<dbReference type="Proteomes" id="UP000663824">
    <property type="component" value="Unassembled WGS sequence"/>
</dbReference>
<evidence type="ECO:0000313" key="2">
    <source>
        <dbReference type="EMBL" id="CAF5181061.1"/>
    </source>
</evidence>
<name>A0A816WK19_9BILA</name>
<proteinExistence type="predicted"/>
<organism evidence="1 3">
    <name type="scientific">Rotaria magnacalcarata</name>
    <dbReference type="NCBI Taxonomy" id="392030"/>
    <lineage>
        <taxon>Eukaryota</taxon>
        <taxon>Metazoa</taxon>
        <taxon>Spiralia</taxon>
        <taxon>Gnathifera</taxon>
        <taxon>Rotifera</taxon>
        <taxon>Eurotatoria</taxon>
        <taxon>Bdelloidea</taxon>
        <taxon>Philodinida</taxon>
        <taxon>Philodinidae</taxon>
        <taxon>Rotaria</taxon>
    </lineage>
</organism>
<feature type="non-terminal residue" evidence="1">
    <location>
        <position position="1"/>
    </location>
</feature>
<reference evidence="1" key="1">
    <citation type="submission" date="2021-02" db="EMBL/GenBank/DDBJ databases">
        <authorList>
            <person name="Nowell W R."/>
        </authorList>
    </citation>
    <scope>NUCLEOTIDE SEQUENCE</scope>
</reference>
<comment type="caution">
    <text evidence="1">The sequence shown here is derived from an EMBL/GenBank/DDBJ whole genome shotgun (WGS) entry which is preliminary data.</text>
</comment>
<accession>A0A816WK19</accession>
<dbReference type="AlphaFoldDB" id="A0A816WK19"/>
<evidence type="ECO:0000313" key="3">
    <source>
        <dbReference type="Proteomes" id="UP000663824"/>
    </source>
</evidence>
<dbReference type="EMBL" id="CAJNRE010015222">
    <property type="protein sequence ID" value="CAF2135137.1"/>
    <property type="molecule type" value="Genomic_DNA"/>
</dbReference>
<evidence type="ECO:0000313" key="1">
    <source>
        <dbReference type="EMBL" id="CAF2135137.1"/>
    </source>
</evidence>
<sequence>IHSTIILADKKYPPYKHLVPLGSDVHRGWYYAAATSQ</sequence>
<dbReference type="Proteomes" id="UP000676336">
    <property type="component" value="Unassembled WGS sequence"/>
</dbReference>